<evidence type="ECO:0000313" key="1">
    <source>
        <dbReference type="EMBL" id="PMD66138.1"/>
    </source>
</evidence>
<dbReference type="OrthoDB" id="6499973at2759"/>
<protein>
    <submittedName>
        <fullName evidence="1">Uncharacterized protein</fullName>
    </submittedName>
</protein>
<keyword evidence="2" id="KW-1185">Reference proteome</keyword>
<dbReference type="RefSeq" id="XP_024743042.1">
    <property type="nucleotide sequence ID" value="XM_024870681.1"/>
</dbReference>
<organism evidence="1 2">
    <name type="scientific">Hyaloscypha bicolor E</name>
    <dbReference type="NCBI Taxonomy" id="1095630"/>
    <lineage>
        <taxon>Eukaryota</taxon>
        <taxon>Fungi</taxon>
        <taxon>Dikarya</taxon>
        <taxon>Ascomycota</taxon>
        <taxon>Pezizomycotina</taxon>
        <taxon>Leotiomycetes</taxon>
        <taxon>Helotiales</taxon>
        <taxon>Hyaloscyphaceae</taxon>
        <taxon>Hyaloscypha</taxon>
        <taxon>Hyaloscypha bicolor</taxon>
    </lineage>
</organism>
<sequence>MILTSPKGQSNSSLCHKDLIPLANPGRWGFTVYSTYPITISTSASSEETLNKRVCERFQAYFNSNLRFSAEDLYGEKMPLDIEFNRLPSVSITEARVRFRAKYGWPEKHEMGIFRNHEHHDLRHGVFVVIDEETMKALLDAPNLFWNFRQARAIGLPRRLRMAL</sequence>
<name>A0A2J6TT45_9HELO</name>
<dbReference type="AlphaFoldDB" id="A0A2J6TT45"/>
<reference evidence="1 2" key="1">
    <citation type="submission" date="2016-04" db="EMBL/GenBank/DDBJ databases">
        <title>A degradative enzymes factory behind the ericoid mycorrhizal symbiosis.</title>
        <authorList>
            <consortium name="DOE Joint Genome Institute"/>
            <person name="Martino E."/>
            <person name="Morin E."/>
            <person name="Grelet G."/>
            <person name="Kuo A."/>
            <person name="Kohler A."/>
            <person name="Daghino S."/>
            <person name="Barry K."/>
            <person name="Choi C."/>
            <person name="Cichocki N."/>
            <person name="Clum A."/>
            <person name="Copeland A."/>
            <person name="Hainaut M."/>
            <person name="Haridas S."/>
            <person name="Labutti K."/>
            <person name="Lindquist E."/>
            <person name="Lipzen A."/>
            <person name="Khouja H.-R."/>
            <person name="Murat C."/>
            <person name="Ohm R."/>
            <person name="Olson A."/>
            <person name="Spatafora J."/>
            <person name="Veneault-Fourrey C."/>
            <person name="Henrissat B."/>
            <person name="Grigoriev I."/>
            <person name="Martin F."/>
            <person name="Perotto S."/>
        </authorList>
    </citation>
    <scope>NUCLEOTIDE SEQUENCE [LARGE SCALE GENOMIC DNA]</scope>
    <source>
        <strain evidence="1 2">E</strain>
    </source>
</reference>
<proteinExistence type="predicted"/>
<dbReference type="Proteomes" id="UP000235371">
    <property type="component" value="Unassembled WGS sequence"/>
</dbReference>
<gene>
    <name evidence="1" type="ORF">K444DRAFT_164423</name>
</gene>
<accession>A0A2J6TT45</accession>
<dbReference type="InParanoid" id="A0A2J6TT45"/>
<evidence type="ECO:0000313" key="2">
    <source>
        <dbReference type="Proteomes" id="UP000235371"/>
    </source>
</evidence>
<dbReference type="GeneID" id="36578763"/>
<dbReference type="EMBL" id="KZ613745">
    <property type="protein sequence ID" value="PMD66138.1"/>
    <property type="molecule type" value="Genomic_DNA"/>
</dbReference>